<dbReference type="EMBL" id="CM035440">
    <property type="protein sequence ID" value="KAH7283069.1"/>
    <property type="molecule type" value="Genomic_DNA"/>
</dbReference>
<dbReference type="PANTHER" id="PTHR12537:SF13">
    <property type="entry name" value="PUMILIO HOMOLOGY DOMAIN FAMILY MEMBER 4"/>
    <property type="match status" value="1"/>
</dbReference>
<dbReference type="AlphaFoldDB" id="A0A8T2QHG7"/>
<feature type="repeat" description="Pumilio" evidence="4">
    <location>
        <begin position="596"/>
        <end position="631"/>
    </location>
</feature>
<feature type="repeat" description="Pumilio" evidence="4">
    <location>
        <begin position="668"/>
        <end position="703"/>
    </location>
</feature>
<feature type="repeat" description="Pumilio" evidence="4">
    <location>
        <begin position="704"/>
        <end position="741"/>
    </location>
</feature>
<dbReference type="SUPFAM" id="SSF48371">
    <property type="entry name" value="ARM repeat"/>
    <property type="match status" value="1"/>
</dbReference>
<dbReference type="Pfam" id="PF00806">
    <property type="entry name" value="PUF"/>
    <property type="match status" value="8"/>
</dbReference>
<protein>
    <recommendedName>
        <fullName evidence="6">PUM-HD domain-containing protein</fullName>
    </recommendedName>
</protein>
<keyword evidence="2" id="KW-0810">Translation regulation</keyword>
<dbReference type="InterPro" id="IPR033712">
    <property type="entry name" value="Pumilio_RNA-bd"/>
</dbReference>
<feature type="repeat" description="Pumilio" evidence="4">
    <location>
        <begin position="560"/>
        <end position="595"/>
    </location>
</feature>
<dbReference type="EMBL" id="CM035440">
    <property type="protein sequence ID" value="KAH7283064.1"/>
    <property type="molecule type" value="Genomic_DNA"/>
</dbReference>
<dbReference type="EMBL" id="CM035440">
    <property type="protein sequence ID" value="KAH7283068.1"/>
    <property type="molecule type" value="Genomic_DNA"/>
</dbReference>
<dbReference type="InterPro" id="IPR016024">
    <property type="entry name" value="ARM-type_fold"/>
</dbReference>
<evidence type="ECO:0000313" key="8">
    <source>
        <dbReference type="Proteomes" id="UP000825935"/>
    </source>
</evidence>
<evidence type="ECO:0000256" key="5">
    <source>
        <dbReference type="SAM" id="MobiDB-lite"/>
    </source>
</evidence>
<feature type="region of interest" description="Disordered" evidence="5">
    <location>
        <begin position="405"/>
        <end position="429"/>
    </location>
</feature>
<keyword evidence="1" id="KW-0677">Repeat</keyword>
<evidence type="ECO:0000256" key="3">
    <source>
        <dbReference type="ARBA" id="ARBA00058490"/>
    </source>
</evidence>
<keyword evidence="8" id="KW-1185">Reference proteome</keyword>
<reference evidence="7" key="1">
    <citation type="submission" date="2021-08" db="EMBL/GenBank/DDBJ databases">
        <title>WGS assembly of Ceratopteris richardii.</title>
        <authorList>
            <person name="Marchant D.B."/>
            <person name="Chen G."/>
            <person name="Jenkins J."/>
            <person name="Shu S."/>
            <person name="Leebens-Mack J."/>
            <person name="Grimwood J."/>
            <person name="Schmutz J."/>
            <person name="Soltis P."/>
            <person name="Soltis D."/>
            <person name="Chen Z.-H."/>
        </authorList>
    </citation>
    <scope>NUCLEOTIDE SEQUENCE</scope>
    <source>
        <strain evidence="7">Whitten #5841</strain>
        <tissue evidence="7">Leaf</tissue>
    </source>
</reference>
<dbReference type="SMART" id="SM00025">
    <property type="entry name" value="Pumilio"/>
    <property type="match status" value="8"/>
</dbReference>
<dbReference type="GO" id="GO:0003729">
    <property type="term" value="F:mRNA binding"/>
    <property type="evidence" value="ECO:0007669"/>
    <property type="project" value="TreeGrafter"/>
</dbReference>
<name>A0A8T2QHG7_CERRI</name>
<feature type="repeat" description="Pumilio" evidence="4">
    <location>
        <begin position="632"/>
        <end position="667"/>
    </location>
</feature>
<dbReference type="OrthoDB" id="668540at2759"/>
<comment type="function">
    <text evidence="3">Sequence-specific RNA-binding protein that regulates translation and mRNA stability by binding the 3'-UTR of target mRNAs.</text>
</comment>
<feature type="domain" description="PUM-HD" evidence="6">
    <location>
        <begin position="427"/>
        <end position="767"/>
    </location>
</feature>
<dbReference type="InterPro" id="IPR001313">
    <property type="entry name" value="Pumilio_RNA-bd_rpt"/>
</dbReference>
<accession>A0A8T2QHG7</accession>
<dbReference type="GO" id="GO:0006417">
    <property type="term" value="P:regulation of translation"/>
    <property type="evidence" value="ECO:0007669"/>
    <property type="project" value="UniProtKB-KW"/>
</dbReference>
<dbReference type="EMBL" id="CM035440">
    <property type="protein sequence ID" value="KAH7283065.1"/>
    <property type="molecule type" value="Genomic_DNA"/>
</dbReference>
<dbReference type="EMBL" id="CM035440">
    <property type="protein sequence ID" value="KAH7283067.1"/>
    <property type="molecule type" value="Genomic_DNA"/>
</dbReference>
<evidence type="ECO:0000256" key="1">
    <source>
        <dbReference type="ARBA" id="ARBA00022737"/>
    </source>
</evidence>
<sequence>MAGEDEEFEKLLGEIPLVMESSPELDDLESASSSSPLSFSEDAAHIEHKTQSMYGLFQAVQSCPGIACSDAEFYSILSSGNAEKINRFIDLHSVPKILGVKDYNIEAKQIKVPYDAFLDAGLTGSELKLMHSNRNHVHEPHLREVSLDKDLKVSLPWKSFVNSSGSIRKNMSSTAECFTQDPSTGASDMHAYNKAISLEQREALLFGSIRDNESASDVGFMNQVSRDEMLPSLVSVPENGLEKFSLDGKWSWKQTHWQEYTEDPLGARSINHSPAFSIDRDHAYDNPLVGGTVSPGSQPYYEQTYAKYCLNHHCKCTENISYDRRDCNYSYLQSKSGNFPQNKGFQGRSGFFNKNDLLLYSELVHYGEKPHVWALSRKSSRVAAVPLFDSSEGWHRDDLDTSMCKERRGSKQYSTTSEQSSSIKPATQSPKAYPFDAVSWGTSFKTLAEVEGDIVSLARDQHGCRLLQEKFEEGAIEDIQRIFFEILDHVSDLMVDPFGNYLIQKLLEVCTDDQRLELLKSVTTKRGLVSVSLNMHGTRAVQKLIETLKSPDEVNIATSSLKSGVVILIKDLHGNHVIQRCLQHLNNKDNEFIFEAAAQNCVEIATHRHGCCVLQRCIDHSTGVSKQKLIREIASNSLQLSQDPFGNYVVQYVLELGFSWAVREVVNNLVENYACLSMQKSSSNVVEKCLKSSQEEGRACIIQELINSSHFLQLLQHPYANYVIQTALIVSKGHLLVRLAEAIRPHTASIRNNPYGKRILSHKNLKKF</sequence>
<evidence type="ECO:0000256" key="4">
    <source>
        <dbReference type="PROSITE-ProRule" id="PRU00317"/>
    </source>
</evidence>
<feature type="repeat" description="Pumilio" evidence="4">
    <location>
        <begin position="449"/>
        <end position="484"/>
    </location>
</feature>
<dbReference type="FunFam" id="1.25.10.10:FF:000237">
    <property type="entry name" value="Pumilio homolog 9"/>
    <property type="match status" value="1"/>
</dbReference>
<organism evidence="7 8">
    <name type="scientific">Ceratopteris richardii</name>
    <name type="common">Triangle waterfern</name>
    <dbReference type="NCBI Taxonomy" id="49495"/>
    <lineage>
        <taxon>Eukaryota</taxon>
        <taxon>Viridiplantae</taxon>
        <taxon>Streptophyta</taxon>
        <taxon>Embryophyta</taxon>
        <taxon>Tracheophyta</taxon>
        <taxon>Polypodiopsida</taxon>
        <taxon>Polypodiidae</taxon>
        <taxon>Polypodiales</taxon>
        <taxon>Pteridineae</taxon>
        <taxon>Pteridaceae</taxon>
        <taxon>Parkerioideae</taxon>
        <taxon>Ceratopteris</taxon>
    </lineage>
</organism>
<dbReference type="EMBL" id="CM035440">
    <property type="protein sequence ID" value="KAH7283066.1"/>
    <property type="molecule type" value="Genomic_DNA"/>
</dbReference>
<feature type="repeat" description="Pumilio" evidence="4">
    <location>
        <begin position="521"/>
        <end position="558"/>
    </location>
</feature>
<dbReference type="Proteomes" id="UP000825935">
    <property type="component" value="Chromosome 35"/>
</dbReference>
<evidence type="ECO:0000259" key="6">
    <source>
        <dbReference type="PROSITE" id="PS50303"/>
    </source>
</evidence>
<dbReference type="PANTHER" id="PTHR12537">
    <property type="entry name" value="RNA BINDING PROTEIN PUMILIO-RELATED"/>
    <property type="match status" value="1"/>
</dbReference>
<proteinExistence type="predicted"/>
<comment type="caution">
    <text evidence="7">The sequence shown here is derived from an EMBL/GenBank/DDBJ whole genome shotgun (WGS) entry which is preliminary data.</text>
</comment>
<evidence type="ECO:0000256" key="2">
    <source>
        <dbReference type="ARBA" id="ARBA00022845"/>
    </source>
</evidence>
<dbReference type="Gene3D" id="1.25.10.10">
    <property type="entry name" value="Leucine-rich Repeat Variant"/>
    <property type="match status" value="1"/>
</dbReference>
<dbReference type="PROSITE" id="PS50303">
    <property type="entry name" value="PUM_HD"/>
    <property type="match status" value="1"/>
</dbReference>
<dbReference type="CDD" id="cd07920">
    <property type="entry name" value="Pumilio"/>
    <property type="match status" value="1"/>
</dbReference>
<gene>
    <name evidence="7" type="ORF">KP509_35G059400</name>
</gene>
<dbReference type="GO" id="GO:0005737">
    <property type="term" value="C:cytoplasm"/>
    <property type="evidence" value="ECO:0007669"/>
    <property type="project" value="TreeGrafter"/>
</dbReference>
<dbReference type="PROSITE" id="PS50302">
    <property type="entry name" value="PUM"/>
    <property type="match status" value="8"/>
</dbReference>
<feature type="repeat" description="Pumilio" evidence="4">
    <location>
        <begin position="485"/>
        <end position="520"/>
    </location>
</feature>
<evidence type="ECO:0000313" key="7">
    <source>
        <dbReference type="EMBL" id="KAH7283064.1"/>
    </source>
</evidence>
<feature type="compositionally biased region" description="Polar residues" evidence="5">
    <location>
        <begin position="411"/>
        <end position="429"/>
    </location>
</feature>
<dbReference type="InterPro" id="IPR033133">
    <property type="entry name" value="PUM-HD"/>
</dbReference>
<dbReference type="EMBL" id="CM035440">
    <property type="protein sequence ID" value="KAH7283063.1"/>
    <property type="molecule type" value="Genomic_DNA"/>
</dbReference>
<dbReference type="InterPro" id="IPR011989">
    <property type="entry name" value="ARM-like"/>
</dbReference>